<evidence type="ECO:0000256" key="2">
    <source>
        <dbReference type="SAM" id="SignalP"/>
    </source>
</evidence>
<dbReference type="Proteomes" id="UP000509418">
    <property type="component" value="Chromosome"/>
</dbReference>
<name>A0A7H8T1I1_STRCX</name>
<sequence length="295" mass="30832">MRTTASRTALSLAALGLLVAGCGDDSKGTGSSEPTGPGASESAPHTRPRALEVAKAWDGSPAAETWRAGYYPLGDPEQLPDGAFHSGADKEAYLTQNFALRGDLPETSRKDAKVTWRDGDSLTLPLMDARATYEKLGGGNGPGPRLTVTGARLGETTVATSRGPATVPAWLFTIDGYDTPLKRVALAPSKPPKSPISAVDSPTNELWELNRVVAVAADGRSVTVRAHHGACDDGPAVDVLETDDSVVLSGYMVGTKDGICTAQLLAKKVTVELDRPLGDRTLLDAFTGRPVRGAE</sequence>
<dbReference type="EMBL" id="CP056041">
    <property type="protein sequence ID" value="QKZ16858.1"/>
    <property type="molecule type" value="Genomic_DNA"/>
</dbReference>
<evidence type="ECO:0000256" key="1">
    <source>
        <dbReference type="SAM" id="MobiDB-lite"/>
    </source>
</evidence>
<feature type="region of interest" description="Disordered" evidence="1">
    <location>
        <begin position="25"/>
        <end position="47"/>
    </location>
</feature>
<evidence type="ECO:0000313" key="4">
    <source>
        <dbReference type="Proteomes" id="UP000509418"/>
    </source>
</evidence>
<organism evidence="3 4">
    <name type="scientific">Streptomyces chartreusis</name>
    <dbReference type="NCBI Taxonomy" id="1969"/>
    <lineage>
        <taxon>Bacteria</taxon>
        <taxon>Bacillati</taxon>
        <taxon>Actinomycetota</taxon>
        <taxon>Actinomycetes</taxon>
        <taxon>Kitasatosporales</taxon>
        <taxon>Streptomycetaceae</taxon>
        <taxon>Streptomyces</taxon>
    </lineage>
</organism>
<dbReference type="AlphaFoldDB" id="A0A7H8T1I1"/>
<keyword evidence="4" id="KW-1185">Reference proteome</keyword>
<gene>
    <name evidence="3" type="ORF">HUT05_05400</name>
</gene>
<feature type="signal peptide" evidence="2">
    <location>
        <begin position="1"/>
        <end position="20"/>
    </location>
</feature>
<protein>
    <recommendedName>
        <fullName evidence="5">Lipoprotein</fullName>
    </recommendedName>
</protein>
<accession>A0A7H8T1I1</accession>
<keyword evidence="2" id="KW-0732">Signal</keyword>
<feature type="chain" id="PRO_5038787484" description="Lipoprotein" evidence="2">
    <location>
        <begin position="21"/>
        <end position="295"/>
    </location>
</feature>
<evidence type="ECO:0000313" key="3">
    <source>
        <dbReference type="EMBL" id="QKZ16858.1"/>
    </source>
</evidence>
<proteinExistence type="predicted"/>
<dbReference type="PROSITE" id="PS51257">
    <property type="entry name" value="PROKAR_LIPOPROTEIN"/>
    <property type="match status" value="1"/>
</dbReference>
<evidence type="ECO:0008006" key="5">
    <source>
        <dbReference type="Google" id="ProtNLM"/>
    </source>
</evidence>
<dbReference type="RefSeq" id="WP_176574372.1">
    <property type="nucleotide sequence ID" value="NZ_CBDRGH010000039.1"/>
</dbReference>
<reference evidence="3 4" key="1">
    <citation type="submission" date="2020-06" db="EMBL/GenBank/DDBJ databases">
        <title>Genome mining for natural products.</title>
        <authorList>
            <person name="Zhang B."/>
            <person name="Shi J."/>
            <person name="Ge H."/>
        </authorList>
    </citation>
    <scope>NUCLEOTIDE SEQUENCE [LARGE SCALE GENOMIC DNA]</scope>
    <source>
        <strain evidence="3 4">NA02069</strain>
    </source>
</reference>